<dbReference type="STRING" id="1356854.N007_04315"/>
<accession>A0A9E6ZJ11</accession>
<organism evidence="1 2">
    <name type="scientific">Alicyclobacillus acidoterrestris (strain ATCC 49025 / DSM 3922 / CIP 106132 / NCIMB 13137 / GD3B)</name>
    <dbReference type="NCBI Taxonomy" id="1356854"/>
    <lineage>
        <taxon>Bacteria</taxon>
        <taxon>Bacillati</taxon>
        <taxon>Bacillota</taxon>
        <taxon>Bacilli</taxon>
        <taxon>Bacillales</taxon>
        <taxon>Alicyclobacillaceae</taxon>
        <taxon>Alicyclobacillus</taxon>
    </lineage>
</organism>
<dbReference type="Proteomes" id="UP000829401">
    <property type="component" value="Chromosome"/>
</dbReference>
<keyword evidence="2" id="KW-1185">Reference proteome</keyword>
<protein>
    <submittedName>
        <fullName evidence="1">Uncharacterized protein</fullName>
    </submittedName>
</protein>
<reference evidence="2" key="1">
    <citation type="journal article" date="2022" name="G3 (Bethesda)">
        <title>Unveiling the complete genome sequence of Alicyclobacillus acidoterrestris DSM 3922T, a taint-producing strain.</title>
        <authorList>
            <person name="Leonardo I.C."/>
            <person name="Barreto Crespo M.T."/>
            <person name="Gaspar F.B."/>
        </authorList>
    </citation>
    <scope>NUCLEOTIDE SEQUENCE [LARGE SCALE GENOMIC DNA]</scope>
    <source>
        <strain evidence="2">DSM 3922</strain>
    </source>
</reference>
<proteinExistence type="predicted"/>
<dbReference type="KEGG" id="aaco:K1I37_12880"/>
<dbReference type="EMBL" id="CP080467">
    <property type="protein sequence ID" value="UNO47591.1"/>
    <property type="molecule type" value="Genomic_DNA"/>
</dbReference>
<name>T0DHR0_ALIAG</name>
<accession>T0DHR0</accession>
<evidence type="ECO:0000313" key="2">
    <source>
        <dbReference type="Proteomes" id="UP000829401"/>
    </source>
</evidence>
<dbReference type="AlphaFoldDB" id="T0DHR0"/>
<evidence type="ECO:0000313" key="1">
    <source>
        <dbReference type="EMBL" id="UNO47591.1"/>
    </source>
</evidence>
<sequence>MNVLMVVDELADVDALKALKPYFDPVEDLQLTVLYITDDKSCIQLGTDEHPHFVLPDAELIYRDEIEDRVLRTFRPWHERVHFRHEVGDDVVEILRRVIREASIDLIALNPRQHTDDAYAGLPLRRIVLRGDEQPVSIEDAVRT</sequence>
<gene>
    <name evidence="1" type="ORF">K1I37_12880</name>
</gene>
<dbReference type="OrthoDB" id="2377195at2"/>
<dbReference type="RefSeq" id="WP_021295787.1">
    <property type="nucleotide sequence ID" value="NZ_AURB01000101.1"/>
</dbReference>